<keyword evidence="10" id="KW-1185">Reference proteome</keyword>
<keyword evidence="2" id="KW-0808">Transferase</keyword>
<feature type="domain" description="MobA-like NTP transferase" evidence="8">
    <location>
        <begin position="21"/>
        <end position="164"/>
    </location>
</feature>
<protein>
    <submittedName>
        <fullName evidence="9">Molybdopterin-guanine dinucleotide biosynthesis protein MobA</fullName>
    </submittedName>
</protein>
<dbReference type="InterPro" id="IPR029044">
    <property type="entry name" value="Nucleotide-diphossugar_trans"/>
</dbReference>
<keyword evidence="5" id="KW-0460">Magnesium</keyword>
<evidence type="ECO:0000256" key="6">
    <source>
        <dbReference type="ARBA" id="ARBA00023134"/>
    </source>
</evidence>
<dbReference type="PANTHER" id="PTHR19136">
    <property type="entry name" value="MOLYBDENUM COFACTOR GUANYLYLTRANSFERASE"/>
    <property type="match status" value="1"/>
</dbReference>
<evidence type="ECO:0000256" key="1">
    <source>
        <dbReference type="ARBA" id="ARBA00022490"/>
    </source>
</evidence>
<keyword evidence="3" id="KW-0479">Metal-binding</keyword>
<dbReference type="EMBL" id="BDOR01000001">
    <property type="protein sequence ID" value="GBF00554.1"/>
    <property type="molecule type" value="Genomic_DNA"/>
</dbReference>
<dbReference type="SUPFAM" id="SSF53448">
    <property type="entry name" value="Nucleotide-diphospho-sugar transferases"/>
    <property type="match status" value="1"/>
</dbReference>
<dbReference type="InterPro" id="IPR013482">
    <property type="entry name" value="Molybde_CF_guanTrfase"/>
</dbReference>
<name>A0ABQ0N6E6_9LACO</name>
<keyword evidence="4" id="KW-0547">Nucleotide-binding</keyword>
<evidence type="ECO:0000259" key="8">
    <source>
        <dbReference type="Pfam" id="PF12804"/>
    </source>
</evidence>
<evidence type="ECO:0000256" key="4">
    <source>
        <dbReference type="ARBA" id="ARBA00022741"/>
    </source>
</evidence>
<keyword evidence="7" id="KW-0501">Molybdenum cofactor biosynthesis</keyword>
<organism evidence="9 10">
    <name type="scientific">Lactiplantibacillus paraplantarum</name>
    <dbReference type="NCBI Taxonomy" id="60520"/>
    <lineage>
        <taxon>Bacteria</taxon>
        <taxon>Bacillati</taxon>
        <taxon>Bacillota</taxon>
        <taxon>Bacilli</taxon>
        <taxon>Lactobacillales</taxon>
        <taxon>Lactobacillaceae</taxon>
        <taxon>Lactiplantibacillus</taxon>
    </lineage>
</organism>
<dbReference type="InterPro" id="IPR025877">
    <property type="entry name" value="MobA-like_NTP_Trfase"/>
</dbReference>
<evidence type="ECO:0000256" key="5">
    <source>
        <dbReference type="ARBA" id="ARBA00022842"/>
    </source>
</evidence>
<keyword evidence="6" id="KW-0342">GTP-binding</keyword>
<evidence type="ECO:0000313" key="9">
    <source>
        <dbReference type="EMBL" id="GBF00554.1"/>
    </source>
</evidence>
<accession>A0ABQ0N6E6</accession>
<comment type="caution">
    <text evidence="9">The sequence shown here is derived from an EMBL/GenBank/DDBJ whole genome shotgun (WGS) entry which is preliminary data.</text>
</comment>
<dbReference type="Pfam" id="PF12804">
    <property type="entry name" value="NTP_transf_3"/>
    <property type="match status" value="1"/>
</dbReference>
<evidence type="ECO:0000313" key="10">
    <source>
        <dbReference type="Proteomes" id="UP000236162"/>
    </source>
</evidence>
<dbReference type="CDD" id="cd02503">
    <property type="entry name" value="MobA"/>
    <property type="match status" value="1"/>
</dbReference>
<reference evidence="9 10" key="1">
    <citation type="submission" date="2017-04" db="EMBL/GenBank/DDBJ databases">
        <title>In vitro and in silico characterization of Lactobacillus paraplantarum D2-1, a starter culture for soymilk fermentation.</title>
        <authorList>
            <person name="Endo A."/>
            <person name="Sasaki F."/>
            <person name="Maeno S."/>
            <person name="Kanesaki Y."/>
            <person name="Kubota E."/>
            <person name="Torres G.A."/>
            <person name="Tomita S."/>
            <person name="Nakagawa J."/>
        </authorList>
    </citation>
    <scope>NUCLEOTIDE SEQUENCE [LARGE SCALE GENOMIC DNA]</scope>
    <source>
        <strain evidence="9 10">D2-1</strain>
    </source>
</reference>
<sequence>MVTLSILVPRNLEKEVLNMLGIVLAGGQSKRFGRDKAQVQLPGQPLNNVGLAVTKLQLLCEQVIVSANQQNVANLTEQFRTSSNVIVVTDQVPFERQGPLSGIFAATNYSPELTDYLLLAVDYPLITTTILTTLVTQTDCYATTPTQDHYLVSHVRTSQAMVRAHLLLGDLRVSHFVKTTCQGLPMTFPDSQAFTNLNNMEALTNAK</sequence>
<evidence type="ECO:0000256" key="2">
    <source>
        <dbReference type="ARBA" id="ARBA00022679"/>
    </source>
</evidence>
<evidence type="ECO:0000256" key="7">
    <source>
        <dbReference type="ARBA" id="ARBA00023150"/>
    </source>
</evidence>
<dbReference type="Proteomes" id="UP000236162">
    <property type="component" value="Unassembled WGS sequence"/>
</dbReference>
<dbReference type="Gene3D" id="3.90.550.10">
    <property type="entry name" value="Spore Coat Polysaccharide Biosynthesis Protein SpsA, Chain A"/>
    <property type="match status" value="1"/>
</dbReference>
<keyword evidence="1" id="KW-0963">Cytoplasm</keyword>
<evidence type="ECO:0000256" key="3">
    <source>
        <dbReference type="ARBA" id="ARBA00022723"/>
    </source>
</evidence>
<gene>
    <name evidence="9" type="primary">mobA</name>
    <name evidence="9" type="ORF">LPPLD21_00054</name>
</gene>
<proteinExistence type="predicted"/>
<dbReference type="PANTHER" id="PTHR19136:SF81">
    <property type="entry name" value="MOLYBDENUM COFACTOR GUANYLYLTRANSFERASE"/>
    <property type="match status" value="1"/>
</dbReference>